<gene>
    <name evidence="3" type="ORF">FKV25_09075</name>
</gene>
<feature type="transmembrane region" description="Helical" evidence="2">
    <location>
        <begin position="61"/>
        <end position="80"/>
    </location>
</feature>
<evidence type="ECO:0000256" key="2">
    <source>
        <dbReference type="SAM" id="Phobius"/>
    </source>
</evidence>
<proteinExistence type="predicted"/>
<accession>A0A508A8Q3</accession>
<dbReference type="OrthoDB" id="5966732at2"/>
<sequence>MEGVELIGWSASGILLATLGREVRVQWKERRTDGVSSWLFLGQMAASLGFTIYSALIGNAVFVLTNAALLLTAIAGQLIYRRNLKLEREREAAGGNASRQDEEANGTDEA</sequence>
<keyword evidence="2" id="KW-1133">Transmembrane helix</keyword>
<comment type="caution">
    <text evidence="3">The sequence shown here is derived from an EMBL/GenBank/DDBJ whole genome shotgun (WGS) entry which is preliminary data.</text>
</comment>
<keyword evidence="4" id="KW-1185">Reference proteome</keyword>
<dbReference type="RefSeq" id="WP_141518471.1">
    <property type="nucleotide sequence ID" value="NZ_VICE01000084.1"/>
</dbReference>
<evidence type="ECO:0008006" key="5">
    <source>
        <dbReference type="Google" id="ProtNLM"/>
    </source>
</evidence>
<name>A0A508A8Q3_9GAMM</name>
<feature type="region of interest" description="Disordered" evidence="1">
    <location>
        <begin position="90"/>
        <end position="110"/>
    </location>
</feature>
<reference evidence="3 4" key="1">
    <citation type="submission" date="2019-06" db="EMBL/GenBank/DDBJ databases">
        <title>Lysobacter alkalisoli sp. nov. isolated from saline soil.</title>
        <authorList>
            <person name="Sun J.-Q."/>
            <person name="Xu L."/>
        </authorList>
    </citation>
    <scope>NUCLEOTIDE SEQUENCE [LARGE SCALE GENOMIC DNA]</scope>
    <source>
        <strain evidence="3 4">JCM 31130</strain>
    </source>
</reference>
<evidence type="ECO:0000313" key="4">
    <source>
        <dbReference type="Proteomes" id="UP000318212"/>
    </source>
</evidence>
<dbReference type="Gene3D" id="1.20.1280.290">
    <property type="match status" value="1"/>
</dbReference>
<keyword evidence="2" id="KW-0812">Transmembrane</keyword>
<evidence type="ECO:0000256" key="1">
    <source>
        <dbReference type="SAM" id="MobiDB-lite"/>
    </source>
</evidence>
<protein>
    <recommendedName>
        <fullName evidence="5">PQ-loop repeat-containing protein</fullName>
    </recommendedName>
</protein>
<dbReference type="AlphaFoldDB" id="A0A508A8Q3"/>
<dbReference type="EMBL" id="VICE01000084">
    <property type="protein sequence ID" value="TQD45213.1"/>
    <property type="molecule type" value="Genomic_DNA"/>
</dbReference>
<evidence type="ECO:0000313" key="3">
    <source>
        <dbReference type="EMBL" id="TQD45213.1"/>
    </source>
</evidence>
<organism evidence="3 4">
    <name type="scientific">Marilutibacter aestuarii</name>
    <dbReference type="NCBI Taxonomy" id="1706195"/>
    <lineage>
        <taxon>Bacteria</taxon>
        <taxon>Pseudomonadati</taxon>
        <taxon>Pseudomonadota</taxon>
        <taxon>Gammaproteobacteria</taxon>
        <taxon>Lysobacterales</taxon>
        <taxon>Lysobacteraceae</taxon>
        <taxon>Marilutibacter</taxon>
    </lineage>
</organism>
<keyword evidence="2" id="KW-0472">Membrane</keyword>
<feature type="transmembrane region" description="Helical" evidence="2">
    <location>
        <begin position="35"/>
        <end position="55"/>
    </location>
</feature>
<dbReference type="Proteomes" id="UP000318212">
    <property type="component" value="Unassembled WGS sequence"/>
</dbReference>